<evidence type="ECO:0000313" key="1">
    <source>
        <dbReference type="Ensembl" id="ENSSHAP00000038885.1"/>
    </source>
</evidence>
<proteinExistence type="predicted"/>
<dbReference type="Ensembl" id="ENSSHAT00000026512.1">
    <property type="protein sequence ID" value="ENSSHAP00000038885.1"/>
    <property type="gene ID" value="ENSSHAG00000030934.1"/>
</dbReference>
<keyword evidence="2" id="KW-1185">Reference proteome</keyword>
<reference evidence="1" key="3">
    <citation type="submission" date="2025-09" db="UniProtKB">
        <authorList>
            <consortium name="Ensembl"/>
        </authorList>
    </citation>
    <scope>IDENTIFICATION</scope>
</reference>
<reference evidence="1 2" key="1">
    <citation type="journal article" date="2011" name="Proc. Natl. Acad. Sci. U.S.A.">
        <title>Genetic diversity and population structure of the endangered marsupial Sarcophilus harrisii (Tasmanian devil).</title>
        <authorList>
            <person name="Miller W."/>
            <person name="Hayes V.M."/>
            <person name="Ratan A."/>
            <person name="Petersen D.C."/>
            <person name="Wittekindt N.E."/>
            <person name="Miller J."/>
            <person name="Walenz B."/>
            <person name="Knight J."/>
            <person name="Qi J."/>
            <person name="Zhao F."/>
            <person name="Wang Q."/>
            <person name="Bedoya-Reina O.C."/>
            <person name="Katiyar N."/>
            <person name="Tomsho L.P."/>
            <person name="Kasson L.M."/>
            <person name="Hardie R.A."/>
            <person name="Woodbridge P."/>
            <person name="Tindall E.A."/>
            <person name="Bertelsen M.F."/>
            <person name="Dixon D."/>
            <person name="Pyecroft S."/>
            <person name="Helgen K.M."/>
            <person name="Lesk A.M."/>
            <person name="Pringle T.H."/>
            <person name="Patterson N."/>
            <person name="Zhang Y."/>
            <person name="Kreiss A."/>
            <person name="Woods G.M."/>
            <person name="Jones M.E."/>
            <person name="Schuster S.C."/>
        </authorList>
    </citation>
    <scope>NUCLEOTIDE SEQUENCE [LARGE SCALE GENOMIC DNA]</scope>
</reference>
<reference evidence="1" key="2">
    <citation type="submission" date="2025-08" db="UniProtKB">
        <authorList>
            <consortium name="Ensembl"/>
        </authorList>
    </citation>
    <scope>IDENTIFICATION</scope>
</reference>
<name>A0A7N4PKT2_SARHA</name>
<sequence>MAKEVLEYIIEYKIDNFDYITLKSFCTNKTNEKIRREAINWRGGGGNLHLRILKKDLISKIYRKLIQIYKNSSHSLLDKWQKDMNRQFSDKEIETISSHMKRCSKSILIREMQIKATLRYLYTLLRLVNMTGKNNDECWRGCGKTGTLTYCWWNCEQIQPFWRAIWNYAQRTIKL</sequence>
<organism evidence="1 2">
    <name type="scientific">Sarcophilus harrisii</name>
    <name type="common">Tasmanian devil</name>
    <name type="synonym">Sarcophilus laniarius</name>
    <dbReference type="NCBI Taxonomy" id="9305"/>
    <lineage>
        <taxon>Eukaryota</taxon>
        <taxon>Metazoa</taxon>
        <taxon>Chordata</taxon>
        <taxon>Craniata</taxon>
        <taxon>Vertebrata</taxon>
        <taxon>Euteleostomi</taxon>
        <taxon>Mammalia</taxon>
        <taxon>Metatheria</taxon>
        <taxon>Dasyuromorphia</taxon>
        <taxon>Dasyuridae</taxon>
        <taxon>Sarcophilus</taxon>
    </lineage>
</organism>
<dbReference type="Proteomes" id="UP000007648">
    <property type="component" value="Unassembled WGS sequence"/>
</dbReference>
<dbReference type="InParanoid" id="A0A7N4PKT2"/>
<accession>A0A7N4PKT2</accession>
<dbReference type="AlphaFoldDB" id="A0A7N4PKT2"/>
<protein>
    <submittedName>
        <fullName evidence="1">Uncharacterized protein</fullName>
    </submittedName>
</protein>
<dbReference type="GeneTree" id="ENSGT00940000153064"/>
<evidence type="ECO:0000313" key="2">
    <source>
        <dbReference type="Proteomes" id="UP000007648"/>
    </source>
</evidence>